<dbReference type="KEGG" id="mas:Mahau_2006"/>
<sequence length="697" mass="77251">MYNIVFNRENKALDVTLEGKLVLGGLKPLVNADGCIYELPLKECGSDAAEYGDDDMSLSLIFRAYRGATLFRVRADLKKGFLEPIGGVKLHIDAIGNVEGLMANYLHKDWWTRPWFDTDIEKIPPRTQSLVWKDGAMYHHMLPVCDEIFRAELSGADSGMEITLSAYDAGYNSCDTLAFVLASDADPFKLVKTSSFAGLKSLRTPGKTIDERPYPDELEYLGWCSWDAFYHDVNHQGLLDKAREFHDKGIPVRWFIIDDGWSETEDRKLKSFDADSDKFPEGLASVISKLKEQYGVNWVGVWHAFTGYWDGIAKDGALAKEFKENIYTTKAGRLIPYPDAAKGFAFWNAWHSYLASKGVDFVKVDNQSSLINFIKYNMPAAGAASGMHDALEASVGLNFGGLVINCMGMAQEDLWHRRASAVSRNSDDFLPHNEGSFREHALQNAYNSYIYGNFIWGDWDMWWTSHPQAVNNAVLRAISGGPVYISDPVDKTSGDILKPLMLSNGRILRCKRPGVPTADCLMRDPCSEPVPLKIWNKAGNAGIIAAFNINNDGLTVNGSIRASDIPGLTMPDVAVYEHFSRSARVISQKDEISFELKNDGVALYQLVPLNAGRAILGLIDKYISSAAVKYASMTGGVMDVILAEGGQFGFVSLNEPAGIYVNGTVYGYGKDDVLYLVNCDDIKGPVHIKVLFDEQQE</sequence>
<organism evidence="2 3">
    <name type="scientific">Mahella australiensis (strain DSM 15567 / CIP 107919 / 50-1 BON)</name>
    <dbReference type="NCBI Taxonomy" id="697281"/>
    <lineage>
        <taxon>Bacteria</taxon>
        <taxon>Bacillati</taxon>
        <taxon>Bacillota</taxon>
        <taxon>Clostridia</taxon>
        <taxon>Thermoanaerobacterales</taxon>
        <taxon>Thermoanaerobacterales Family IV. Incertae Sedis</taxon>
        <taxon>Mahella</taxon>
    </lineage>
</organism>
<dbReference type="RefSeq" id="WP_013781610.1">
    <property type="nucleotide sequence ID" value="NC_015520.1"/>
</dbReference>
<dbReference type="PANTHER" id="PTHR31268">
    <property type="match status" value="1"/>
</dbReference>
<dbReference type="STRING" id="697281.Mahau_2006"/>
<keyword evidence="1" id="KW-0119">Carbohydrate metabolism</keyword>
<evidence type="ECO:0000256" key="1">
    <source>
        <dbReference type="ARBA" id="ARBA00023277"/>
    </source>
</evidence>
<gene>
    <name evidence="2" type="ordered locus">Mahau_2006</name>
</gene>
<reference evidence="3" key="1">
    <citation type="submission" date="2010-11" db="EMBL/GenBank/DDBJ databases">
        <title>The complete genome of Mahella australiensis DSM 15567.</title>
        <authorList>
            <consortium name="US DOE Joint Genome Institute (JGI-PGF)"/>
            <person name="Lucas S."/>
            <person name="Copeland A."/>
            <person name="Lapidus A."/>
            <person name="Bruce D."/>
            <person name="Goodwin L."/>
            <person name="Pitluck S."/>
            <person name="Kyrpides N."/>
            <person name="Mavromatis K."/>
            <person name="Pagani I."/>
            <person name="Ivanova N."/>
            <person name="Teshima H."/>
            <person name="Brettin T."/>
            <person name="Detter J.C."/>
            <person name="Han C."/>
            <person name="Tapia R."/>
            <person name="Land M."/>
            <person name="Hauser L."/>
            <person name="Markowitz V."/>
            <person name="Cheng J.-F."/>
            <person name="Hugenholtz P."/>
            <person name="Woyke T."/>
            <person name="Wu D."/>
            <person name="Spring S."/>
            <person name="Pukall R."/>
            <person name="Steenblock K."/>
            <person name="Schneider S."/>
            <person name="Klenk H.-P."/>
            <person name="Eisen J.A."/>
        </authorList>
    </citation>
    <scope>NUCLEOTIDE SEQUENCE [LARGE SCALE GENOMIC DNA]</scope>
    <source>
        <strain evidence="3">DSM 15567 / CIP 107919 / 50-1 BON</strain>
    </source>
</reference>
<dbReference type="PANTHER" id="PTHR31268:SF32">
    <property type="entry name" value="GALACTINOL--SUCROSE GALACTOSYLTRANSFERASE 2-RELATED"/>
    <property type="match status" value="1"/>
</dbReference>
<evidence type="ECO:0000313" key="2">
    <source>
        <dbReference type="EMBL" id="AEE97182.1"/>
    </source>
</evidence>
<dbReference type="HOGENOM" id="CLU_380752_0_0_9"/>
<dbReference type="eggNOG" id="COG3345">
    <property type="taxonomic scope" value="Bacteria"/>
</dbReference>
<reference evidence="2 3" key="2">
    <citation type="journal article" date="2011" name="Stand. Genomic Sci.">
        <title>Complete genome sequence of Mahella australiensis type strain (50-1 BON).</title>
        <authorList>
            <person name="Sikorski J."/>
            <person name="Teshima H."/>
            <person name="Nolan M."/>
            <person name="Lucas S."/>
            <person name="Hammon N."/>
            <person name="Deshpande S."/>
            <person name="Cheng J.F."/>
            <person name="Pitluck S."/>
            <person name="Liolios K."/>
            <person name="Pagani I."/>
            <person name="Ivanova N."/>
            <person name="Huntemann M."/>
            <person name="Mavromatis K."/>
            <person name="Ovchinikova G."/>
            <person name="Pati A."/>
            <person name="Tapia R."/>
            <person name="Han C."/>
            <person name="Goodwin L."/>
            <person name="Chen A."/>
            <person name="Palaniappan K."/>
            <person name="Land M."/>
            <person name="Hauser L."/>
            <person name="Ngatchou-Djao O.D."/>
            <person name="Rohde M."/>
            <person name="Pukall R."/>
            <person name="Spring S."/>
            <person name="Abt B."/>
            <person name="Goker M."/>
            <person name="Detter J.C."/>
            <person name="Woyke T."/>
            <person name="Bristow J."/>
            <person name="Markowitz V."/>
            <person name="Hugenholtz P."/>
            <person name="Eisen J.A."/>
            <person name="Kyrpides N.C."/>
            <person name="Klenk H.P."/>
            <person name="Lapidus A."/>
        </authorList>
    </citation>
    <scope>NUCLEOTIDE SEQUENCE [LARGE SCALE GENOMIC DNA]</scope>
    <source>
        <strain evidence="3">DSM 15567 / CIP 107919 / 50-1 BON</strain>
    </source>
</reference>
<dbReference type="Gene3D" id="3.20.20.70">
    <property type="entry name" value="Aldolase class I"/>
    <property type="match status" value="1"/>
</dbReference>
<proteinExistence type="predicted"/>
<dbReference type="EMBL" id="CP002360">
    <property type="protein sequence ID" value="AEE97182.1"/>
    <property type="molecule type" value="Genomic_DNA"/>
</dbReference>
<keyword evidence="3" id="KW-1185">Reference proteome</keyword>
<evidence type="ECO:0000313" key="3">
    <source>
        <dbReference type="Proteomes" id="UP000008457"/>
    </source>
</evidence>
<dbReference type="InterPro" id="IPR017853">
    <property type="entry name" value="GH"/>
</dbReference>
<protein>
    <submittedName>
        <fullName evidence="2">Raffinose synthase</fullName>
    </submittedName>
</protein>
<dbReference type="Pfam" id="PF05691">
    <property type="entry name" value="Raffinose_syn"/>
    <property type="match status" value="1"/>
</dbReference>
<dbReference type="InterPro" id="IPR013785">
    <property type="entry name" value="Aldolase_TIM"/>
</dbReference>
<name>F4A243_MAHA5</name>
<accession>F4A243</accession>
<dbReference type="OrthoDB" id="9758822at2"/>
<dbReference type="Proteomes" id="UP000008457">
    <property type="component" value="Chromosome"/>
</dbReference>
<dbReference type="SUPFAM" id="SSF51445">
    <property type="entry name" value="(Trans)glycosidases"/>
    <property type="match status" value="1"/>
</dbReference>
<dbReference type="InterPro" id="IPR008811">
    <property type="entry name" value="Glycosyl_hydrolases_36"/>
</dbReference>
<dbReference type="AlphaFoldDB" id="F4A243"/>